<gene>
    <name evidence="1" type="ORF">V6N12_020778</name>
</gene>
<dbReference type="Proteomes" id="UP001472677">
    <property type="component" value="Unassembled WGS sequence"/>
</dbReference>
<accession>A0ABR2CZ26</accession>
<sequence length="98" mass="11696">MWMNNYSYISHLFLSTESSIEDEKSTRVRWTLLSIKPRKQKKVKSRHIRAYALKQEDCMQMYADAKKDCRSATAKEHRIQPSLKAHEESMLYEERIVS</sequence>
<protein>
    <submittedName>
        <fullName evidence="1">Uncharacterized protein</fullName>
    </submittedName>
</protein>
<evidence type="ECO:0000313" key="2">
    <source>
        <dbReference type="Proteomes" id="UP001472677"/>
    </source>
</evidence>
<proteinExistence type="predicted"/>
<dbReference type="EMBL" id="JBBPBM010000039">
    <property type="protein sequence ID" value="KAK8526300.1"/>
    <property type="molecule type" value="Genomic_DNA"/>
</dbReference>
<reference evidence="1 2" key="1">
    <citation type="journal article" date="2024" name="G3 (Bethesda)">
        <title>Genome assembly of Hibiscus sabdariffa L. provides insights into metabolisms of medicinal natural products.</title>
        <authorList>
            <person name="Kim T."/>
        </authorList>
    </citation>
    <scope>NUCLEOTIDE SEQUENCE [LARGE SCALE GENOMIC DNA]</scope>
    <source>
        <strain evidence="1">TK-2024</strain>
        <tissue evidence="1">Old leaves</tissue>
    </source>
</reference>
<keyword evidence="2" id="KW-1185">Reference proteome</keyword>
<comment type="caution">
    <text evidence="1">The sequence shown here is derived from an EMBL/GenBank/DDBJ whole genome shotgun (WGS) entry which is preliminary data.</text>
</comment>
<name>A0ABR2CZ26_9ROSI</name>
<organism evidence="1 2">
    <name type="scientific">Hibiscus sabdariffa</name>
    <name type="common">roselle</name>
    <dbReference type="NCBI Taxonomy" id="183260"/>
    <lineage>
        <taxon>Eukaryota</taxon>
        <taxon>Viridiplantae</taxon>
        <taxon>Streptophyta</taxon>
        <taxon>Embryophyta</taxon>
        <taxon>Tracheophyta</taxon>
        <taxon>Spermatophyta</taxon>
        <taxon>Magnoliopsida</taxon>
        <taxon>eudicotyledons</taxon>
        <taxon>Gunneridae</taxon>
        <taxon>Pentapetalae</taxon>
        <taxon>rosids</taxon>
        <taxon>malvids</taxon>
        <taxon>Malvales</taxon>
        <taxon>Malvaceae</taxon>
        <taxon>Malvoideae</taxon>
        <taxon>Hibiscus</taxon>
    </lineage>
</organism>
<evidence type="ECO:0000313" key="1">
    <source>
        <dbReference type="EMBL" id="KAK8526300.1"/>
    </source>
</evidence>